<reference evidence="1" key="1">
    <citation type="submission" date="2021-06" db="EMBL/GenBank/DDBJ databases">
        <authorList>
            <person name="Kallberg Y."/>
            <person name="Tangrot J."/>
            <person name="Rosling A."/>
        </authorList>
    </citation>
    <scope>NUCLEOTIDE SEQUENCE</scope>
    <source>
        <strain evidence="1">FL966</strain>
    </source>
</reference>
<evidence type="ECO:0000313" key="1">
    <source>
        <dbReference type="EMBL" id="CAG8828366.1"/>
    </source>
</evidence>
<name>A0A9N9KGZ6_9GLOM</name>
<keyword evidence="2" id="KW-1185">Reference proteome</keyword>
<sequence length="102" mass="11672">FSESSQSSETSTIVNMLDNNFGLNSLMNISLLLRNKIQKKCVNESIDKLSSKEAKKQVLKKDSFILKKLIEKLTSIVSENSEKIIEVNENTNNFLYHYNKIS</sequence>
<evidence type="ECO:0000313" key="2">
    <source>
        <dbReference type="Proteomes" id="UP000789759"/>
    </source>
</evidence>
<dbReference type="EMBL" id="CAJVQA010060482">
    <property type="protein sequence ID" value="CAG8828366.1"/>
    <property type="molecule type" value="Genomic_DNA"/>
</dbReference>
<organism evidence="1 2">
    <name type="scientific">Cetraspora pellucida</name>
    <dbReference type="NCBI Taxonomy" id="1433469"/>
    <lineage>
        <taxon>Eukaryota</taxon>
        <taxon>Fungi</taxon>
        <taxon>Fungi incertae sedis</taxon>
        <taxon>Mucoromycota</taxon>
        <taxon>Glomeromycotina</taxon>
        <taxon>Glomeromycetes</taxon>
        <taxon>Diversisporales</taxon>
        <taxon>Gigasporaceae</taxon>
        <taxon>Cetraspora</taxon>
    </lineage>
</organism>
<accession>A0A9N9KGZ6</accession>
<dbReference type="Proteomes" id="UP000789759">
    <property type="component" value="Unassembled WGS sequence"/>
</dbReference>
<dbReference type="AlphaFoldDB" id="A0A9N9KGZ6"/>
<feature type="non-terminal residue" evidence="1">
    <location>
        <position position="1"/>
    </location>
</feature>
<gene>
    <name evidence="1" type="ORF">CPELLU_LOCUS20389</name>
</gene>
<proteinExistence type="predicted"/>
<comment type="caution">
    <text evidence="1">The sequence shown here is derived from an EMBL/GenBank/DDBJ whole genome shotgun (WGS) entry which is preliminary data.</text>
</comment>
<protein>
    <submittedName>
        <fullName evidence="1">14645_t:CDS:1</fullName>
    </submittedName>
</protein>